<dbReference type="Proteomes" id="UP000297910">
    <property type="component" value="Unassembled WGS sequence"/>
</dbReference>
<evidence type="ECO:0000313" key="1">
    <source>
        <dbReference type="EMBL" id="TGO23538.1"/>
    </source>
</evidence>
<dbReference type="EMBL" id="PQXI01000129">
    <property type="protein sequence ID" value="TGO23538.1"/>
    <property type="molecule type" value="Genomic_DNA"/>
</dbReference>
<protein>
    <submittedName>
        <fullName evidence="1">Uncharacterized protein</fullName>
    </submittedName>
</protein>
<name>A0A4Z1FJI2_9HELO</name>
<sequence length="138" mass="15503">MFLAVLQQTSTTSRPSKYSMRYFSCRKAREVNSSHPVQNDDIFVLSNADAAPMAPNSWSQRAFMQTFTIAVIDSPVACVGVDLSSKECLPLPKLVSDISGTVYHDQHQQMRSLYQGRLRDGNVGLTKFRTDRQLLTDL</sequence>
<accession>A0A4Z1FJI2</accession>
<evidence type="ECO:0000313" key="2">
    <source>
        <dbReference type="Proteomes" id="UP000297910"/>
    </source>
</evidence>
<gene>
    <name evidence="1" type="ORF">BPAE_0129g00220</name>
</gene>
<proteinExistence type="predicted"/>
<organism evidence="1 2">
    <name type="scientific">Botrytis paeoniae</name>
    <dbReference type="NCBI Taxonomy" id="278948"/>
    <lineage>
        <taxon>Eukaryota</taxon>
        <taxon>Fungi</taxon>
        <taxon>Dikarya</taxon>
        <taxon>Ascomycota</taxon>
        <taxon>Pezizomycotina</taxon>
        <taxon>Leotiomycetes</taxon>
        <taxon>Helotiales</taxon>
        <taxon>Sclerotiniaceae</taxon>
        <taxon>Botrytis</taxon>
    </lineage>
</organism>
<dbReference type="AlphaFoldDB" id="A0A4Z1FJI2"/>
<reference evidence="1 2" key="1">
    <citation type="submission" date="2017-12" db="EMBL/GenBank/DDBJ databases">
        <title>Comparative genomics of Botrytis spp.</title>
        <authorList>
            <person name="Valero-Jimenez C.A."/>
            <person name="Tapia P."/>
            <person name="Veloso J."/>
            <person name="Silva-Moreno E."/>
            <person name="Staats M."/>
            <person name="Valdes J.H."/>
            <person name="Van Kan J.A.L."/>
        </authorList>
    </citation>
    <scope>NUCLEOTIDE SEQUENCE [LARGE SCALE GENOMIC DNA]</scope>
    <source>
        <strain evidence="1 2">Bp0003</strain>
    </source>
</reference>
<comment type="caution">
    <text evidence="1">The sequence shown here is derived from an EMBL/GenBank/DDBJ whole genome shotgun (WGS) entry which is preliminary data.</text>
</comment>
<keyword evidence="2" id="KW-1185">Reference proteome</keyword>